<dbReference type="SUPFAM" id="SSF50447">
    <property type="entry name" value="Translation proteins"/>
    <property type="match status" value="1"/>
</dbReference>
<comment type="caution">
    <text evidence="1">The sequence shown here is derived from an EMBL/GenBank/DDBJ whole genome shotgun (WGS) entry which is preliminary data.</text>
</comment>
<sequence>MVVTFAPVSVTTEVNSIEMHHEPLSETLPGDNMAFNIENMFVKDVHCGSVPCDTKNGPPMKAAGFTAQVIILNNSSQTSAEYAPVLYCHTA</sequence>
<dbReference type="PANTHER" id="PTHR44830">
    <property type="entry name" value="ELONGATION FACTOR 1 ALPHA"/>
    <property type="match status" value="1"/>
</dbReference>
<proteinExistence type="predicted"/>
<dbReference type="EMBL" id="JAIQCJ010000002">
    <property type="protein sequence ID" value="KAJ8798841.1"/>
    <property type="molecule type" value="Genomic_DNA"/>
</dbReference>
<keyword evidence="2" id="KW-1185">Reference proteome</keyword>
<protein>
    <recommendedName>
        <fullName evidence="3">Elongation factor 1-alpha 1</fullName>
    </recommendedName>
</protein>
<accession>A0AB34I4J9</accession>
<dbReference type="Proteomes" id="UP001159641">
    <property type="component" value="Unassembled WGS sequence"/>
</dbReference>
<gene>
    <name evidence="1" type="ORF">J1605_000050</name>
</gene>
<name>A0AB34I4J9_ESCRO</name>
<organism evidence="1 2">
    <name type="scientific">Eschrichtius robustus</name>
    <name type="common">California gray whale</name>
    <name type="synonym">Eschrichtius gibbosus</name>
    <dbReference type="NCBI Taxonomy" id="9764"/>
    <lineage>
        <taxon>Eukaryota</taxon>
        <taxon>Metazoa</taxon>
        <taxon>Chordata</taxon>
        <taxon>Craniata</taxon>
        <taxon>Vertebrata</taxon>
        <taxon>Euteleostomi</taxon>
        <taxon>Mammalia</taxon>
        <taxon>Eutheria</taxon>
        <taxon>Laurasiatheria</taxon>
        <taxon>Artiodactyla</taxon>
        <taxon>Whippomorpha</taxon>
        <taxon>Cetacea</taxon>
        <taxon>Mysticeti</taxon>
        <taxon>Eschrichtiidae</taxon>
        <taxon>Eschrichtius</taxon>
    </lineage>
</organism>
<dbReference type="AlphaFoldDB" id="A0AB34I4J9"/>
<evidence type="ECO:0000313" key="2">
    <source>
        <dbReference type="Proteomes" id="UP001159641"/>
    </source>
</evidence>
<dbReference type="Gene3D" id="2.40.30.10">
    <property type="entry name" value="Translation factors"/>
    <property type="match status" value="1"/>
</dbReference>
<dbReference type="InterPro" id="IPR009000">
    <property type="entry name" value="Transl_B-barrel_sf"/>
</dbReference>
<reference evidence="1 2" key="1">
    <citation type="submission" date="2022-11" db="EMBL/GenBank/DDBJ databases">
        <title>Whole genome sequence of Eschrichtius robustus ER-17-0199.</title>
        <authorList>
            <person name="Bruniche-Olsen A."/>
            <person name="Black A.N."/>
            <person name="Fields C.J."/>
            <person name="Walden K."/>
            <person name="Dewoody J.A."/>
        </authorList>
    </citation>
    <scope>NUCLEOTIDE SEQUENCE [LARGE SCALE GENOMIC DNA]</scope>
    <source>
        <strain evidence="1">ER-17-0199</strain>
        <tissue evidence="1">Blubber</tissue>
    </source>
</reference>
<dbReference type="PANTHER" id="PTHR44830:SF1">
    <property type="entry name" value="TR-TYPE G DOMAIN-CONTAINING PROTEIN"/>
    <property type="match status" value="1"/>
</dbReference>
<evidence type="ECO:0008006" key="3">
    <source>
        <dbReference type="Google" id="ProtNLM"/>
    </source>
</evidence>
<evidence type="ECO:0000313" key="1">
    <source>
        <dbReference type="EMBL" id="KAJ8798841.1"/>
    </source>
</evidence>